<dbReference type="EMBL" id="FOVL01000007">
    <property type="protein sequence ID" value="SFN52103.1"/>
    <property type="molecule type" value="Genomic_DNA"/>
</dbReference>
<evidence type="ECO:0008006" key="3">
    <source>
        <dbReference type="Google" id="ProtNLM"/>
    </source>
</evidence>
<dbReference type="RefSeq" id="WP_139220604.1">
    <property type="nucleotide sequence ID" value="NZ_FOVL01000007.1"/>
</dbReference>
<dbReference type="OrthoDB" id="1143948at2"/>
<organism evidence="1 2">
    <name type="scientific">Salegentibacter flavus</name>
    <dbReference type="NCBI Taxonomy" id="287099"/>
    <lineage>
        <taxon>Bacteria</taxon>
        <taxon>Pseudomonadati</taxon>
        <taxon>Bacteroidota</taxon>
        <taxon>Flavobacteriia</taxon>
        <taxon>Flavobacteriales</taxon>
        <taxon>Flavobacteriaceae</taxon>
        <taxon>Salegentibacter</taxon>
    </lineage>
</organism>
<evidence type="ECO:0000313" key="2">
    <source>
        <dbReference type="Proteomes" id="UP000199153"/>
    </source>
</evidence>
<protein>
    <recommendedName>
        <fullName evidence="3">NlpE C-terminal OB domain-containing protein</fullName>
    </recommendedName>
</protein>
<dbReference type="PROSITE" id="PS51257">
    <property type="entry name" value="PROKAR_LIPOPROTEIN"/>
    <property type="match status" value="1"/>
</dbReference>
<proteinExistence type="predicted"/>
<accession>A0A1I4ZPY5</accession>
<keyword evidence="2" id="KW-1185">Reference proteome</keyword>
<sequence>MKKFLLILVIMISAAACQDESRQELMEPVKAEKEQDSIPTLTGEIIFVGDAAVFRGDSFVYGVTVDSMAQALSEKIKPYQKEDFDMVSVKIKGKIVPSSNQEGWEEDIEIREIIEILETEKVSDSIEE</sequence>
<dbReference type="AlphaFoldDB" id="A0A1I4ZPY5"/>
<dbReference type="STRING" id="287099.SAMN05660413_01419"/>
<evidence type="ECO:0000313" key="1">
    <source>
        <dbReference type="EMBL" id="SFN52103.1"/>
    </source>
</evidence>
<gene>
    <name evidence="1" type="ORF">SAMN05660413_01419</name>
</gene>
<reference evidence="1 2" key="1">
    <citation type="submission" date="2016-10" db="EMBL/GenBank/DDBJ databases">
        <authorList>
            <person name="de Groot N.N."/>
        </authorList>
    </citation>
    <scope>NUCLEOTIDE SEQUENCE [LARGE SCALE GENOMIC DNA]</scope>
    <source>
        <strain evidence="1 2">DSM 17794</strain>
    </source>
</reference>
<name>A0A1I4ZPY5_9FLAO</name>
<dbReference type="Proteomes" id="UP000199153">
    <property type="component" value="Unassembled WGS sequence"/>
</dbReference>